<dbReference type="AlphaFoldDB" id="A0A067JWP1"/>
<accession>A0A067JWP1</accession>
<evidence type="ECO:0000256" key="2">
    <source>
        <dbReference type="ARBA" id="ARBA00023015"/>
    </source>
</evidence>
<keyword evidence="6" id="KW-1185">Reference proteome</keyword>
<keyword evidence="2" id="KW-0805">Transcription regulation</keyword>
<dbReference type="CDD" id="cd11444">
    <property type="entry name" value="bHLH_AtIBH1_like"/>
    <property type="match status" value="1"/>
</dbReference>
<dbReference type="InterPro" id="IPR044549">
    <property type="entry name" value="bHLH_AtIBH1-like"/>
</dbReference>
<dbReference type="InterPro" id="IPR044660">
    <property type="entry name" value="IBH1-like"/>
</dbReference>
<evidence type="ECO:0000256" key="3">
    <source>
        <dbReference type="ARBA" id="ARBA00023163"/>
    </source>
</evidence>
<dbReference type="PANTHER" id="PTHR33124:SF39">
    <property type="entry name" value="TRANSCRIPTION FACTOR UPBEAT1"/>
    <property type="match status" value="1"/>
</dbReference>
<keyword evidence="4" id="KW-0539">Nucleus</keyword>
<gene>
    <name evidence="5" type="ORF">JCGZ_14053</name>
</gene>
<evidence type="ECO:0008006" key="7">
    <source>
        <dbReference type="Google" id="ProtNLM"/>
    </source>
</evidence>
<dbReference type="STRING" id="180498.A0A067JWP1"/>
<dbReference type="Proteomes" id="UP000027138">
    <property type="component" value="Unassembled WGS sequence"/>
</dbReference>
<evidence type="ECO:0000313" key="6">
    <source>
        <dbReference type="Proteomes" id="UP000027138"/>
    </source>
</evidence>
<evidence type="ECO:0000313" key="5">
    <source>
        <dbReference type="EMBL" id="KDP28282.1"/>
    </source>
</evidence>
<evidence type="ECO:0000256" key="4">
    <source>
        <dbReference type="ARBA" id="ARBA00023242"/>
    </source>
</evidence>
<keyword evidence="3" id="KW-0804">Transcription</keyword>
<evidence type="ECO:0000256" key="1">
    <source>
        <dbReference type="ARBA" id="ARBA00004123"/>
    </source>
</evidence>
<comment type="subcellular location">
    <subcellularLocation>
        <location evidence="1">Nucleus</location>
    </subcellularLocation>
</comment>
<name>A0A067JWP1_JATCU</name>
<reference evidence="5 6" key="1">
    <citation type="journal article" date="2014" name="PLoS ONE">
        <title>Global Analysis of Gene Expression Profiles in Physic Nut (Jatropha curcas L.) Seedlings Exposed to Salt Stress.</title>
        <authorList>
            <person name="Zhang L."/>
            <person name="Zhang C."/>
            <person name="Wu P."/>
            <person name="Chen Y."/>
            <person name="Li M."/>
            <person name="Jiang H."/>
            <person name="Wu G."/>
        </authorList>
    </citation>
    <scope>NUCLEOTIDE SEQUENCE [LARGE SCALE GENOMIC DNA]</scope>
    <source>
        <strain evidence="6">cv. GZQX0401</strain>
        <tissue evidence="5">Young leaves</tissue>
    </source>
</reference>
<organism evidence="5 6">
    <name type="scientific">Jatropha curcas</name>
    <name type="common">Barbados nut</name>
    <dbReference type="NCBI Taxonomy" id="180498"/>
    <lineage>
        <taxon>Eukaryota</taxon>
        <taxon>Viridiplantae</taxon>
        <taxon>Streptophyta</taxon>
        <taxon>Embryophyta</taxon>
        <taxon>Tracheophyta</taxon>
        <taxon>Spermatophyta</taxon>
        <taxon>Magnoliopsida</taxon>
        <taxon>eudicotyledons</taxon>
        <taxon>Gunneridae</taxon>
        <taxon>Pentapetalae</taxon>
        <taxon>rosids</taxon>
        <taxon>fabids</taxon>
        <taxon>Malpighiales</taxon>
        <taxon>Euphorbiaceae</taxon>
        <taxon>Crotonoideae</taxon>
        <taxon>Jatropheae</taxon>
        <taxon>Jatropha</taxon>
    </lineage>
</organism>
<dbReference type="GO" id="GO:0006355">
    <property type="term" value="P:regulation of DNA-templated transcription"/>
    <property type="evidence" value="ECO:0007669"/>
    <property type="project" value="InterPro"/>
</dbReference>
<protein>
    <recommendedName>
        <fullName evidence="7">BHLH domain-containing protein</fullName>
    </recommendedName>
</protein>
<proteinExistence type="predicted"/>
<dbReference type="EMBL" id="KK914782">
    <property type="protein sequence ID" value="KDP28282.1"/>
    <property type="molecule type" value="Genomic_DNA"/>
</dbReference>
<sequence>MGISSYPFLVSLKGIVQEKQETQQILESQARRRRQMRKQRIITRNKRCRRALMKYRGSRLESCRRTTAFGIQRRVRTLKKLVPRSESMGLEGLFRETADYILTLQMRVKVMQIMVKVLAGSSDDNMCTN</sequence>
<dbReference type="OrthoDB" id="1935502at2759"/>
<dbReference type="PANTHER" id="PTHR33124">
    <property type="entry name" value="TRANSCRIPTION FACTOR IBH1-LIKE 1"/>
    <property type="match status" value="1"/>
</dbReference>
<dbReference type="GO" id="GO:0005634">
    <property type="term" value="C:nucleus"/>
    <property type="evidence" value="ECO:0007669"/>
    <property type="project" value="UniProtKB-SubCell"/>
</dbReference>